<proteinExistence type="predicted"/>
<keyword evidence="1" id="KW-0812">Transmembrane</keyword>
<evidence type="ECO:0000259" key="2">
    <source>
        <dbReference type="Pfam" id="PF03703"/>
    </source>
</evidence>
<dbReference type="InterPro" id="IPR005182">
    <property type="entry name" value="YdbS-like_PH"/>
</dbReference>
<evidence type="ECO:0000256" key="1">
    <source>
        <dbReference type="SAM" id="Phobius"/>
    </source>
</evidence>
<feature type="transmembrane region" description="Helical" evidence="1">
    <location>
        <begin position="30"/>
        <end position="52"/>
    </location>
</feature>
<accession>A0A6J6DCQ3</accession>
<keyword evidence="1" id="KW-1133">Transmembrane helix</keyword>
<gene>
    <name evidence="3" type="ORF">UFOPK1591_00776</name>
</gene>
<dbReference type="AlphaFoldDB" id="A0A6J6DCQ3"/>
<sequence length="174" mass="19218">MAKQRSQSSAQTDTAQEYVVARLHPHARTLFLPSLGAIAVAVAYGLAFGVLPEEWMRFAALAAAAVLLVFGWLLPVAVWRSHRMTVTTRRVIIQHGLLRRTRSEIPFTRVHDVTLRSNIIQTMFASGDVHLGTGAERDVVMRNVPRAALVQAAITELVDRSAGGTARQRRENAR</sequence>
<reference evidence="3" key="1">
    <citation type="submission" date="2020-05" db="EMBL/GenBank/DDBJ databases">
        <authorList>
            <person name="Chiriac C."/>
            <person name="Salcher M."/>
            <person name="Ghai R."/>
            <person name="Kavagutti S V."/>
        </authorList>
    </citation>
    <scope>NUCLEOTIDE SEQUENCE</scope>
</reference>
<dbReference type="PANTHER" id="PTHR37938:SF1">
    <property type="entry name" value="BLL0215 PROTEIN"/>
    <property type="match status" value="1"/>
</dbReference>
<organism evidence="3">
    <name type="scientific">freshwater metagenome</name>
    <dbReference type="NCBI Taxonomy" id="449393"/>
    <lineage>
        <taxon>unclassified sequences</taxon>
        <taxon>metagenomes</taxon>
        <taxon>ecological metagenomes</taxon>
    </lineage>
</organism>
<dbReference type="PANTHER" id="PTHR37938">
    <property type="entry name" value="BLL0215 PROTEIN"/>
    <property type="match status" value="1"/>
</dbReference>
<feature type="transmembrane region" description="Helical" evidence="1">
    <location>
        <begin position="58"/>
        <end position="79"/>
    </location>
</feature>
<keyword evidence="1" id="KW-0472">Membrane</keyword>
<evidence type="ECO:0000313" key="3">
    <source>
        <dbReference type="EMBL" id="CAB4561757.1"/>
    </source>
</evidence>
<dbReference type="Pfam" id="PF03703">
    <property type="entry name" value="bPH_2"/>
    <property type="match status" value="1"/>
</dbReference>
<feature type="domain" description="YdbS-like PH" evidence="2">
    <location>
        <begin position="79"/>
        <end position="152"/>
    </location>
</feature>
<protein>
    <submittedName>
        <fullName evidence="3">Unannotated protein</fullName>
    </submittedName>
</protein>
<dbReference type="EMBL" id="CAEZTD010000051">
    <property type="protein sequence ID" value="CAB4561757.1"/>
    <property type="molecule type" value="Genomic_DNA"/>
</dbReference>
<name>A0A6J6DCQ3_9ZZZZ</name>